<organism evidence="1 2">
    <name type="scientific">candidate division TA06 bacterium B3_TA06</name>
    <dbReference type="NCBI Taxonomy" id="2012487"/>
    <lineage>
        <taxon>Bacteria</taxon>
        <taxon>Bacteria division TA06</taxon>
    </lineage>
</organism>
<sequence>MHLKMATLPVTLLRLILLVLGGLTSIKAVTRKEILARAKSFAELTWFADSANTVAWEKMYERYGCEEHLIRCLHTVA</sequence>
<evidence type="ECO:0000313" key="2">
    <source>
        <dbReference type="Proteomes" id="UP000317778"/>
    </source>
</evidence>
<gene>
    <name evidence="1" type="ORF">CEE36_08555</name>
</gene>
<name>A0A532V2C4_UNCT6</name>
<dbReference type="AlphaFoldDB" id="A0A532V2C4"/>
<accession>A0A532V2C4</accession>
<comment type="caution">
    <text evidence="1">The sequence shown here is derived from an EMBL/GenBank/DDBJ whole genome shotgun (WGS) entry which is preliminary data.</text>
</comment>
<evidence type="ECO:0000313" key="1">
    <source>
        <dbReference type="EMBL" id="TKJ41356.1"/>
    </source>
</evidence>
<dbReference type="Proteomes" id="UP000317778">
    <property type="component" value="Unassembled WGS sequence"/>
</dbReference>
<proteinExistence type="predicted"/>
<reference evidence="1 2" key="1">
    <citation type="submission" date="2017-06" db="EMBL/GenBank/DDBJ databases">
        <title>Novel microbial phyla capable of carbon fixation and sulfur reduction in deep-sea sediments.</title>
        <authorList>
            <person name="Huang J."/>
            <person name="Baker B."/>
            <person name="Wang Y."/>
        </authorList>
    </citation>
    <scope>NUCLEOTIDE SEQUENCE [LARGE SCALE GENOMIC DNA]</scope>
    <source>
        <strain evidence="1">B3_TA06</strain>
    </source>
</reference>
<protein>
    <submittedName>
        <fullName evidence="1">Uncharacterized protein</fullName>
    </submittedName>
</protein>
<dbReference type="EMBL" id="NJBO01000014">
    <property type="protein sequence ID" value="TKJ41356.1"/>
    <property type="molecule type" value="Genomic_DNA"/>
</dbReference>